<dbReference type="Proteomes" id="UP000799777">
    <property type="component" value="Unassembled WGS sequence"/>
</dbReference>
<dbReference type="EMBL" id="ML978155">
    <property type="protein sequence ID" value="KAF2036376.1"/>
    <property type="molecule type" value="Genomic_DNA"/>
</dbReference>
<dbReference type="SUPFAM" id="SSF55729">
    <property type="entry name" value="Acyl-CoA N-acyltransferases (Nat)"/>
    <property type="match status" value="1"/>
</dbReference>
<dbReference type="CDD" id="cd04301">
    <property type="entry name" value="NAT_SF"/>
    <property type="match status" value="1"/>
</dbReference>
<protein>
    <submittedName>
        <fullName evidence="1">Uncharacterized protein</fullName>
    </submittedName>
</protein>
<gene>
    <name evidence="1" type="ORF">EK21DRAFT_52303</name>
</gene>
<dbReference type="Gene3D" id="3.40.630.30">
    <property type="match status" value="1"/>
</dbReference>
<dbReference type="PANTHER" id="PTHR42791">
    <property type="entry name" value="GNAT FAMILY ACETYLTRANSFERASE"/>
    <property type="match status" value="1"/>
</dbReference>
<keyword evidence="2" id="KW-1185">Reference proteome</keyword>
<dbReference type="OrthoDB" id="4738875at2759"/>
<proteinExistence type="predicted"/>
<dbReference type="PANTHER" id="PTHR42791:SF2">
    <property type="entry name" value="N-ACETYLTRANSFERASE DOMAIN-CONTAINING PROTEIN"/>
    <property type="match status" value="1"/>
</dbReference>
<evidence type="ECO:0000313" key="2">
    <source>
        <dbReference type="Proteomes" id="UP000799777"/>
    </source>
</evidence>
<accession>A0A9P4LQN2</accession>
<reference evidence="1" key="1">
    <citation type="journal article" date="2020" name="Stud. Mycol.">
        <title>101 Dothideomycetes genomes: a test case for predicting lifestyles and emergence of pathogens.</title>
        <authorList>
            <person name="Haridas S."/>
            <person name="Albert R."/>
            <person name="Binder M."/>
            <person name="Bloem J."/>
            <person name="Labutti K."/>
            <person name="Salamov A."/>
            <person name="Andreopoulos B."/>
            <person name="Baker S."/>
            <person name="Barry K."/>
            <person name="Bills G."/>
            <person name="Bluhm B."/>
            <person name="Cannon C."/>
            <person name="Castanera R."/>
            <person name="Culley D."/>
            <person name="Daum C."/>
            <person name="Ezra D."/>
            <person name="Gonzalez J."/>
            <person name="Henrissat B."/>
            <person name="Kuo A."/>
            <person name="Liang C."/>
            <person name="Lipzen A."/>
            <person name="Lutzoni F."/>
            <person name="Magnuson J."/>
            <person name="Mondo S."/>
            <person name="Nolan M."/>
            <person name="Ohm R."/>
            <person name="Pangilinan J."/>
            <person name="Park H.-J."/>
            <person name="Ramirez L."/>
            <person name="Alfaro M."/>
            <person name="Sun H."/>
            <person name="Tritt A."/>
            <person name="Yoshinaga Y."/>
            <person name="Zwiers L.-H."/>
            <person name="Turgeon B."/>
            <person name="Goodwin S."/>
            <person name="Spatafora J."/>
            <person name="Crous P."/>
            <person name="Grigoriev I."/>
        </authorList>
    </citation>
    <scope>NUCLEOTIDE SEQUENCE</scope>
    <source>
        <strain evidence="1">CBS 110217</strain>
    </source>
</reference>
<dbReference type="InterPro" id="IPR016181">
    <property type="entry name" value="Acyl_CoA_acyltransferase"/>
</dbReference>
<organism evidence="1 2">
    <name type="scientific">Setomelanomma holmii</name>
    <dbReference type="NCBI Taxonomy" id="210430"/>
    <lineage>
        <taxon>Eukaryota</taxon>
        <taxon>Fungi</taxon>
        <taxon>Dikarya</taxon>
        <taxon>Ascomycota</taxon>
        <taxon>Pezizomycotina</taxon>
        <taxon>Dothideomycetes</taxon>
        <taxon>Pleosporomycetidae</taxon>
        <taxon>Pleosporales</taxon>
        <taxon>Pleosporineae</taxon>
        <taxon>Phaeosphaeriaceae</taxon>
        <taxon>Setomelanomma</taxon>
    </lineage>
</organism>
<name>A0A9P4LQN2_9PLEO</name>
<sequence>MPPLPNIDGVRLATPADLERIALVAAAAFFWSPTFRFQRPQYRSFPADTVASYAADYGAAIHDPACAVLVAEDDLDSNETEQVYEALRSAFCSPGQRQRDIVGVCSLSLKPGSCYTGRFQPAGHDRARIWPSGKDRRRDQSVEAMEIYASATNPVKLRYLAGNMRLSTLAVAPAYWRRGHATRLVRFCTQVADFDDALLGISATPHGMIVAAKAGFQECETICIAHLTVHEAREDSPEAADVSLWIGVRLPCNGSPCSSSASGTESDPQQVR</sequence>
<dbReference type="InterPro" id="IPR052523">
    <property type="entry name" value="Trichothecene_AcTrans"/>
</dbReference>
<comment type="caution">
    <text evidence="1">The sequence shown here is derived from an EMBL/GenBank/DDBJ whole genome shotgun (WGS) entry which is preliminary data.</text>
</comment>
<evidence type="ECO:0000313" key="1">
    <source>
        <dbReference type="EMBL" id="KAF2036376.1"/>
    </source>
</evidence>
<dbReference type="AlphaFoldDB" id="A0A9P4LQN2"/>